<gene>
    <name evidence="1" type="ORF">S01H1_17724</name>
</gene>
<dbReference type="EMBL" id="BARS01009421">
    <property type="protein sequence ID" value="GAF74412.1"/>
    <property type="molecule type" value="Genomic_DNA"/>
</dbReference>
<proteinExistence type="predicted"/>
<organism evidence="1">
    <name type="scientific">marine sediment metagenome</name>
    <dbReference type="NCBI Taxonomy" id="412755"/>
    <lineage>
        <taxon>unclassified sequences</taxon>
        <taxon>metagenomes</taxon>
        <taxon>ecological metagenomes</taxon>
    </lineage>
</organism>
<protein>
    <submittedName>
        <fullName evidence="1">Uncharacterized protein</fullName>
    </submittedName>
</protein>
<dbReference type="AlphaFoldDB" id="X0SES6"/>
<comment type="caution">
    <text evidence="1">The sequence shown here is derived from an EMBL/GenBank/DDBJ whole genome shotgun (WGS) entry which is preliminary data.</text>
</comment>
<reference evidence="1" key="1">
    <citation type="journal article" date="2014" name="Front. Microbiol.">
        <title>High frequency of phylogenetically diverse reductive dehalogenase-homologous genes in deep subseafloor sedimentary metagenomes.</title>
        <authorList>
            <person name="Kawai M."/>
            <person name="Futagami T."/>
            <person name="Toyoda A."/>
            <person name="Takaki Y."/>
            <person name="Nishi S."/>
            <person name="Hori S."/>
            <person name="Arai W."/>
            <person name="Tsubouchi T."/>
            <person name="Morono Y."/>
            <person name="Uchiyama I."/>
            <person name="Ito T."/>
            <person name="Fujiyama A."/>
            <person name="Inagaki F."/>
            <person name="Takami H."/>
        </authorList>
    </citation>
    <scope>NUCLEOTIDE SEQUENCE</scope>
    <source>
        <strain evidence="1">Expedition CK06-06</strain>
    </source>
</reference>
<sequence>MAFDAIVAKIAELQEIAGGQPGKGRTRQQRSTHNKAQWAQIQAARVALDGQQWICSSSALF</sequence>
<accession>X0SES6</accession>
<evidence type="ECO:0000313" key="1">
    <source>
        <dbReference type="EMBL" id="GAF74412.1"/>
    </source>
</evidence>
<name>X0SES6_9ZZZZ</name>